<dbReference type="EMBL" id="GG698516">
    <property type="protein sequence ID" value="EGD98974.1"/>
    <property type="molecule type" value="Genomic_DNA"/>
</dbReference>
<dbReference type="Proteomes" id="UP000009172">
    <property type="component" value="Unassembled WGS sequence"/>
</dbReference>
<reference evidence="2" key="1">
    <citation type="journal article" date="2012" name="MBio">
        <title>Comparative genome analysis of Trichophyton rubrum and related dermatophytes reveals candidate genes involved in infection.</title>
        <authorList>
            <person name="Martinez D.A."/>
            <person name="Oliver B.G."/>
            <person name="Graeser Y."/>
            <person name="Goldberg J.M."/>
            <person name="Li W."/>
            <person name="Martinez-Rossi N.M."/>
            <person name="Monod M."/>
            <person name="Shelest E."/>
            <person name="Barton R.C."/>
            <person name="Birch E."/>
            <person name="Brakhage A.A."/>
            <person name="Chen Z."/>
            <person name="Gurr S.J."/>
            <person name="Heiman D."/>
            <person name="Heitman J."/>
            <person name="Kosti I."/>
            <person name="Rossi A."/>
            <person name="Saif S."/>
            <person name="Samalova M."/>
            <person name="Saunders C.W."/>
            <person name="Shea T."/>
            <person name="Summerbell R.C."/>
            <person name="Xu J."/>
            <person name="Young S."/>
            <person name="Zeng Q."/>
            <person name="Birren B.W."/>
            <person name="Cuomo C.A."/>
            <person name="White T.C."/>
        </authorList>
    </citation>
    <scope>NUCLEOTIDE SEQUENCE [LARGE SCALE GENOMIC DNA]</scope>
    <source>
        <strain evidence="2">CBS 112818</strain>
    </source>
</reference>
<proteinExistence type="predicted"/>
<dbReference type="AlphaFoldDB" id="F2S5X5"/>
<keyword evidence="2" id="KW-1185">Reference proteome</keyword>
<name>F2S5X5_TRIT1</name>
<accession>F2S5X5</accession>
<gene>
    <name evidence="1" type="ORF">TESG_06338</name>
</gene>
<evidence type="ECO:0000313" key="1">
    <source>
        <dbReference type="EMBL" id="EGD98974.1"/>
    </source>
</evidence>
<sequence>MSMGWIHAVAVIPATPPLKKGSAARMKGELRKEDVEEDEGEDMAAFVSVAALAAADVAVPLRGEAMAIAVTKDFCCRGVREGDGGVYISAGKAEVGVVGIAS</sequence>
<protein>
    <submittedName>
        <fullName evidence="1">Uncharacterized protein</fullName>
    </submittedName>
</protein>
<organism evidence="1 2">
    <name type="scientific">Trichophyton tonsurans (strain CBS 112818)</name>
    <name type="common">Scalp ringworm fungus</name>
    <dbReference type="NCBI Taxonomy" id="647933"/>
    <lineage>
        <taxon>Eukaryota</taxon>
        <taxon>Fungi</taxon>
        <taxon>Dikarya</taxon>
        <taxon>Ascomycota</taxon>
        <taxon>Pezizomycotina</taxon>
        <taxon>Eurotiomycetes</taxon>
        <taxon>Eurotiomycetidae</taxon>
        <taxon>Onygenales</taxon>
        <taxon>Arthrodermataceae</taxon>
        <taxon>Trichophyton</taxon>
    </lineage>
</organism>
<evidence type="ECO:0000313" key="2">
    <source>
        <dbReference type="Proteomes" id="UP000009172"/>
    </source>
</evidence>
<dbReference type="HOGENOM" id="CLU_2279483_0_0_1"/>